<dbReference type="EMBL" id="LFTY01000001">
    <property type="protein sequence ID" value="KMW60353.1"/>
    <property type="molecule type" value="Genomic_DNA"/>
</dbReference>
<keyword evidence="1" id="KW-0732">Signal</keyword>
<evidence type="ECO:0008006" key="4">
    <source>
        <dbReference type="Google" id="ProtNLM"/>
    </source>
</evidence>
<organism evidence="2 3">
    <name type="scientific">Candidatus Rhodobacter oscarellae</name>
    <dbReference type="NCBI Taxonomy" id="1675527"/>
    <lineage>
        <taxon>Bacteria</taxon>
        <taxon>Pseudomonadati</taxon>
        <taxon>Pseudomonadota</taxon>
        <taxon>Alphaproteobacteria</taxon>
        <taxon>Rhodobacterales</taxon>
        <taxon>Rhodobacter group</taxon>
        <taxon>Rhodobacter</taxon>
    </lineage>
</organism>
<feature type="chain" id="PRO_5005320421" description="DUF2155 domain-containing protein" evidence="1">
    <location>
        <begin position="18"/>
        <end position="157"/>
    </location>
</feature>
<dbReference type="InterPro" id="IPR019225">
    <property type="entry name" value="DUF2155"/>
</dbReference>
<dbReference type="PATRIC" id="fig|1675527.3.peg.561"/>
<evidence type="ECO:0000313" key="3">
    <source>
        <dbReference type="Proteomes" id="UP000037178"/>
    </source>
</evidence>
<dbReference type="Pfam" id="PF09923">
    <property type="entry name" value="DUF2155"/>
    <property type="match status" value="1"/>
</dbReference>
<gene>
    <name evidence="2" type="ORF">AIOL_000506</name>
</gene>
<proteinExistence type="predicted"/>
<feature type="signal peptide" evidence="1">
    <location>
        <begin position="1"/>
        <end position="17"/>
    </location>
</feature>
<evidence type="ECO:0000256" key="1">
    <source>
        <dbReference type="SAM" id="SignalP"/>
    </source>
</evidence>
<keyword evidence="3" id="KW-1185">Reference proteome</keyword>
<protein>
    <recommendedName>
        <fullName evidence="4">DUF2155 domain-containing protein</fullName>
    </recommendedName>
</protein>
<reference evidence="2 3" key="1">
    <citation type="submission" date="2015-06" db="EMBL/GenBank/DDBJ databases">
        <title>Draft genome sequence of an Alphaproteobacteria species associated to the Mediterranean sponge Oscarella lobularis.</title>
        <authorList>
            <person name="Jourda C."/>
            <person name="Santini S."/>
            <person name="Claverie J.-M."/>
        </authorList>
    </citation>
    <scope>NUCLEOTIDE SEQUENCE [LARGE SCALE GENOMIC DNA]</scope>
    <source>
        <strain evidence="2">IGS</strain>
    </source>
</reference>
<dbReference type="AlphaFoldDB" id="A0A0J9H3U6"/>
<name>A0A0J9H3U6_9RHOB</name>
<accession>A0A0J9H3U6</accession>
<sequence>MMRAFLLVLLLAAPAMAQQLDPNNSDGDNGGFTLEPELDVDGAGEDGSFGFVIEEEQEKVVTASGAVVRALDRVSGALSDIEMMSGQTIGYGRLFVTLGECRYPESNPASNAFGYLAIRNKSDGDTLFQGWMVASSPALNAMDHPRYDLWLLRCITS</sequence>
<dbReference type="STRING" id="1675527.AIOL_000506"/>
<dbReference type="Proteomes" id="UP000037178">
    <property type="component" value="Unassembled WGS sequence"/>
</dbReference>
<comment type="caution">
    <text evidence="2">The sequence shown here is derived from an EMBL/GenBank/DDBJ whole genome shotgun (WGS) entry which is preliminary data.</text>
</comment>
<evidence type="ECO:0000313" key="2">
    <source>
        <dbReference type="EMBL" id="KMW60353.1"/>
    </source>
</evidence>